<dbReference type="InterPro" id="IPR024584">
    <property type="entry name" value="Tuberin_N"/>
</dbReference>
<feature type="non-terminal residue" evidence="5">
    <location>
        <position position="974"/>
    </location>
</feature>
<dbReference type="PRINTS" id="PR01431">
    <property type="entry name" value="TUBERIN"/>
</dbReference>
<dbReference type="GO" id="GO:0033596">
    <property type="term" value="C:TSC1-TSC2 complex"/>
    <property type="evidence" value="ECO:0007669"/>
    <property type="project" value="InterPro"/>
</dbReference>
<evidence type="ECO:0000256" key="1">
    <source>
        <dbReference type="PROSITE-ProRule" id="PRU00103"/>
    </source>
</evidence>
<gene>
    <name evidence="5" type="ORF">NEMVEDRAFT_v1g83890</name>
</gene>
<dbReference type="InterPro" id="IPR016024">
    <property type="entry name" value="ARM-type_fold"/>
</dbReference>
<feature type="non-terminal residue" evidence="5">
    <location>
        <position position="1"/>
    </location>
</feature>
<dbReference type="GO" id="GO:0005096">
    <property type="term" value="F:GTPase activator activity"/>
    <property type="evidence" value="ECO:0007669"/>
    <property type="project" value="InterPro"/>
</dbReference>
<evidence type="ECO:0000313" key="5">
    <source>
        <dbReference type="EMBL" id="EDO48432.1"/>
    </source>
</evidence>
<organism evidence="5 6">
    <name type="scientific">Nematostella vectensis</name>
    <name type="common">Starlet sea anemone</name>
    <dbReference type="NCBI Taxonomy" id="45351"/>
    <lineage>
        <taxon>Eukaryota</taxon>
        <taxon>Metazoa</taxon>
        <taxon>Cnidaria</taxon>
        <taxon>Anthozoa</taxon>
        <taxon>Hexacorallia</taxon>
        <taxon>Actiniaria</taxon>
        <taxon>Edwardsiidae</taxon>
        <taxon>Nematostella</taxon>
    </lineage>
</organism>
<evidence type="ECO:0000313" key="6">
    <source>
        <dbReference type="Proteomes" id="UP000001593"/>
    </source>
</evidence>
<dbReference type="Pfam" id="PF03542">
    <property type="entry name" value="Tuberin"/>
    <property type="match status" value="1"/>
</dbReference>
<accession>A7RJV6</accession>
<dbReference type="PROSITE" id="PS50077">
    <property type="entry name" value="HEAT_REPEAT"/>
    <property type="match status" value="1"/>
</dbReference>
<dbReference type="InterPro" id="IPR027107">
    <property type="entry name" value="Tuberin/Ral-act_asu"/>
</dbReference>
<feature type="repeat" description="HEAT" evidence="1">
    <location>
        <begin position="431"/>
        <end position="468"/>
    </location>
</feature>
<name>A7RJV6_NEMVE</name>
<feature type="domain" description="Tuberin-type" evidence="3">
    <location>
        <begin position="498"/>
        <end position="846"/>
    </location>
</feature>
<keyword evidence="6" id="KW-1185">Reference proteome</keyword>
<dbReference type="eggNOG" id="KOG3687">
    <property type="taxonomic scope" value="Eukaryota"/>
</dbReference>
<dbReference type="STRING" id="45351.A7RJV6"/>
<dbReference type="SUPFAM" id="SSF48371">
    <property type="entry name" value="ARM repeat"/>
    <property type="match status" value="1"/>
</dbReference>
<dbReference type="PANTHER" id="PTHR10063:SF0">
    <property type="entry name" value="TUBERIN"/>
    <property type="match status" value="1"/>
</dbReference>
<feature type="region of interest" description="Disordered" evidence="2">
    <location>
        <begin position="870"/>
        <end position="913"/>
    </location>
</feature>
<dbReference type="OMA" id="LVQYDMM"/>
<dbReference type="GO" id="GO:0005634">
    <property type="term" value="C:nucleus"/>
    <property type="evidence" value="ECO:0007669"/>
    <property type="project" value="InterPro"/>
</dbReference>
<dbReference type="InParanoid" id="A7RJV6"/>
<feature type="compositionally biased region" description="Low complexity" evidence="2">
    <location>
        <begin position="879"/>
        <end position="893"/>
    </location>
</feature>
<dbReference type="Pfam" id="PF11864">
    <property type="entry name" value="DUF3384"/>
    <property type="match status" value="1"/>
</dbReference>
<feature type="domain" description="Tuberin N-terminal" evidence="4">
    <location>
        <begin position="4"/>
        <end position="411"/>
    </location>
</feature>
<dbReference type="InterPro" id="IPR003913">
    <property type="entry name" value="Tuberin"/>
</dbReference>
<reference evidence="5 6" key="1">
    <citation type="journal article" date="2007" name="Science">
        <title>Sea anemone genome reveals ancestral eumetazoan gene repertoire and genomic organization.</title>
        <authorList>
            <person name="Putnam N.H."/>
            <person name="Srivastava M."/>
            <person name="Hellsten U."/>
            <person name="Dirks B."/>
            <person name="Chapman J."/>
            <person name="Salamov A."/>
            <person name="Terry A."/>
            <person name="Shapiro H."/>
            <person name="Lindquist E."/>
            <person name="Kapitonov V.V."/>
            <person name="Jurka J."/>
            <person name="Genikhovich G."/>
            <person name="Grigoriev I.V."/>
            <person name="Lucas S.M."/>
            <person name="Steele R.E."/>
            <person name="Finnerty J.R."/>
            <person name="Technau U."/>
            <person name="Martindale M.Q."/>
            <person name="Rokhsar D.S."/>
        </authorList>
    </citation>
    <scope>NUCLEOTIDE SEQUENCE [LARGE SCALE GENOMIC DNA]</scope>
    <source>
        <strain evidence="6">CH2 X CH6</strain>
    </source>
</reference>
<dbReference type="GO" id="GO:0032007">
    <property type="term" value="P:negative regulation of TOR signaling"/>
    <property type="evidence" value="ECO:0007669"/>
    <property type="project" value="InterPro"/>
</dbReference>
<dbReference type="InterPro" id="IPR021133">
    <property type="entry name" value="HEAT_type_2"/>
</dbReference>
<proteinExistence type="predicted"/>
<dbReference type="AlphaFoldDB" id="A7RJV6"/>
<protein>
    <recommendedName>
        <fullName evidence="7">Tuberin-like protein</fullName>
    </recommendedName>
</protein>
<evidence type="ECO:0008006" key="7">
    <source>
        <dbReference type="Google" id="ProtNLM"/>
    </source>
</evidence>
<dbReference type="HOGENOM" id="CLU_304969_0_0_1"/>
<evidence type="ECO:0000259" key="3">
    <source>
        <dbReference type="Pfam" id="PF03542"/>
    </source>
</evidence>
<evidence type="ECO:0000256" key="2">
    <source>
        <dbReference type="SAM" id="MobiDB-lite"/>
    </source>
</evidence>
<dbReference type="EMBL" id="DS469514">
    <property type="protein sequence ID" value="EDO48432.1"/>
    <property type="molecule type" value="Genomic_DNA"/>
</dbReference>
<sequence length="974" mass="109585">QHAIEAAWMAVKDLLLPTQPQDARHVTLYFLSVIVTSQYDRLKILRAHFFKVIENHKIVDDLIPRLNLLKALSNNGKDILYFEEQIGVFLLSWMSEVIQQGRLDCFMPLMINVIHYNSSYLDEDVAAGIIRYKVCQYYLTSYTKHTLSYFYSLSLSLLDAIVRYSCLPVSSLYEFVAALCCTVNLEKFCQHSWKIMRNVLGTKRGHRCIYTMCLIMETGRYGHEQNADVMLIRGAVFFIGMCLWGSQRVTSLKHSHSAVLPSMLQALHCNHTIVALEVTLSIQRLVKKYGHELHIVSWDSLMDITEKIQELIQANAQPENSLIENHHILLNAVEELMETSKFNGSEERFFTIVERCASKRPENSVHLLVSFKAQSVHPAHAYWISNLKDLMEKYFRYEIQTSVRVKVLDVLSFVLTSYRHWYEEELLDKVVLPYLSNISDDPDVTVRTAAVQLLLDLSQTCDSPKCTDILNIIEKVELSSKIHPADQQDQRLSQEENVLKDVKTAINGLVQVLKVKLFRLPHCHAQQVFGLLVSHVRAHYYHGYGTIIASIIRNIAFECFLSLRCDSSQCLGFASSEASEKGKVTYSSYFVCAQSAREAPDSTLGYTSPSTLEAPDSTLGYTSPLGVIQYSDAFSVILSCIQYEWDWTVLEQVLTSLPDVLQNKTLVLAADPNLTAMSSVLCKMVCDPACVLDLQRMPQGVGRTGLHALIFPVLTVLATYHTRLDRQHQCELVQSLELGFGTKCASLCVSSLTLCTMEMQAVITSLLPAILVRLSQVSATVLMAVPMLEFLSGLVHLPHLYTSFKETQYKSVFAICLPYTDSARYSQYTVTLAFHVIAAWFVRARVAYRRGFVGFIAKALRTSMALPAERYDSRGDSPSQGTRGRTSSVGTGQQSYSPQGPVRLASPVSPPQAKETEYGFHAEMSEVCMDMMARYAFAPGLAPPKRTAAMDYLLSRGISKKWLVGNTIVTITTS</sequence>
<evidence type="ECO:0000259" key="4">
    <source>
        <dbReference type="Pfam" id="PF11864"/>
    </source>
</evidence>
<dbReference type="Proteomes" id="UP000001593">
    <property type="component" value="Unassembled WGS sequence"/>
</dbReference>
<dbReference type="PhylomeDB" id="A7RJV6"/>
<dbReference type="PANTHER" id="PTHR10063">
    <property type="entry name" value="TUBERIN"/>
    <property type="match status" value="1"/>
</dbReference>
<dbReference type="InterPro" id="IPR018515">
    <property type="entry name" value="Tuberin-type_domain"/>
</dbReference>